<reference evidence="1 2" key="1">
    <citation type="submission" date="2017-05" db="EMBL/GenBank/DDBJ databases">
        <title>The Genome Sequence of Tsuchiyaea wingfieldii DSM 27421.</title>
        <authorList>
            <person name="Cuomo C."/>
            <person name="Passer A."/>
            <person name="Billmyre B."/>
            <person name="Heitman J."/>
        </authorList>
    </citation>
    <scope>NUCLEOTIDE SEQUENCE [LARGE SCALE GENOMIC DNA]</scope>
    <source>
        <strain evidence="1 2">DSM 27421</strain>
    </source>
</reference>
<keyword evidence="2" id="KW-1185">Reference proteome</keyword>
<gene>
    <name evidence="1" type="ORF">B9479_002560</name>
</gene>
<accession>A0A5D3B3M0</accession>
<protein>
    <submittedName>
        <fullName evidence="1">Uncharacterized protein</fullName>
    </submittedName>
</protein>
<dbReference type="AlphaFoldDB" id="A0A5D3B3M0"/>
<evidence type="ECO:0000313" key="2">
    <source>
        <dbReference type="Proteomes" id="UP000322245"/>
    </source>
</evidence>
<comment type="caution">
    <text evidence="1">The sequence shown here is derived from an EMBL/GenBank/DDBJ whole genome shotgun (WGS) entry which is preliminary data.</text>
</comment>
<proteinExistence type="predicted"/>
<name>A0A5D3B3M0_9TREE</name>
<dbReference type="Proteomes" id="UP000322245">
    <property type="component" value="Unassembled WGS sequence"/>
</dbReference>
<organism evidence="1 2">
    <name type="scientific">Cryptococcus floricola</name>
    <dbReference type="NCBI Taxonomy" id="2591691"/>
    <lineage>
        <taxon>Eukaryota</taxon>
        <taxon>Fungi</taxon>
        <taxon>Dikarya</taxon>
        <taxon>Basidiomycota</taxon>
        <taxon>Agaricomycotina</taxon>
        <taxon>Tremellomycetes</taxon>
        <taxon>Tremellales</taxon>
        <taxon>Cryptococcaceae</taxon>
        <taxon>Cryptococcus</taxon>
    </lineage>
</organism>
<dbReference type="EMBL" id="NIDF01000020">
    <property type="protein sequence ID" value="TYJ56790.1"/>
    <property type="molecule type" value="Genomic_DNA"/>
</dbReference>
<evidence type="ECO:0000313" key="1">
    <source>
        <dbReference type="EMBL" id="TYJ56790.1"/>
    </source>
</evidence>
<sequence length="101" mass="11338">MLKERHPPTIDQFIIGFKVKDSKTDWPFFQPEYPYNARILKPLEREVAVWRLEKEAGVAEGNETTGSYIPCLGSDALSIGLLVAQVFVCQACFICMVSADV</sequence>